<protein>
    <submittedName>
        <fullName evidence="5">Phage integrase</fullName>
    </submittedName>
</protein>
<name>A0A829EVW1_ENTFC</name>
<dbReference type="Gene3D" id="1.10.443.10">
    <property type="entry name" value="Intergrase catalytic core"/>
    <property type="match status" value="1"/>
</dbReference>
<reference evidence="5 6" key="1">
    <citation type="submission" date="2013-02" db="EMBL/GenBank/DDBJ databases">
        <title>The Genome Sequence of Enterococcus faecium VRE_84.</title>
        <authorList>
            <consortium name="The Broad Institute Genome Sequencing Platform"/>
            <consortium name="The Broad Institute Genome Sequencing Center for Infectious Disease"/>
            <person name="Earl A.M."/>
            <person name="Gilmore M.S."/>
            <person name="Lebreton F."/>
            <person name="Hammerum A.M."/>
            <person name="Jensen L.B."/>
            <person name="Guardabassi L."/>
            <person name="Walker B."/>
            <person name="Young S.K."/>
            <person name="Zeng Q."/>
            <person name="Gargeya S."/>
            <person name="Fitzgerald M."/>
            <person name="Haas B."/>
            <person name="Abouelleil A."/>
            <person name="Alvarado L."/>
            <person name="Arachchi H.M."/>
            <person name="Berlin A.M."/>
            <person name="Chapman S.B."/>
            <person name="Dewar J."/>
            <person name="Goldberg J."/>
            <person name="Griggs A."/>
            <person name="Gujja S."/>
            <person name="Hansen M."/>
            <person name="Howarth C."/>
            <person name="Imamovic A."/>
            <person name="Larimer J."/>
            <person name="McCowan C."/>
            <person name="Murphy C."/>
            <person name="Neiman D."/>
            <person name="Pearson M."/>
            <person name="Priest M."/>
            <person name="Roberts A."/>
            <person name="Saif S."/>
            <person name="Shea T."/>
            <person name="Sisk P."/>
            <person name="Sykes S."/>
            <person name="Wortman J."/>
            <person name="Nusbaum C."/>
            <person name="Birren B."/>
        </authorList>
    </citation>
    <scope>NUCLEOTIDE SEQUENCE [LARGE SCALE GENOMIC DNA]</scope>
    <source>
        <strain evidence="5 6">VRE 84</strain>
    </source>
</reference>
<sequence>MPTKLSNGKYKTNLRYPKRFKEITGIASEKYQKTFPNRQLAIKAENDMKKKIEKVLREENANSLELKGKITFKKFYESKWLPRYELGQTIRSNRPPSDITISNTKDIFRLHILPMFGEYAMNYLNINTEIISDELTKKSKEYANIKIIKGYVRSMFDIAEILNYIEFNRTTKIIQSITAPKKNALEEKRIQEGKQALSSKELTNWIEAVNDDFNNHLLTFHDYTLFMITLYLGDRKSETYALQWKYIDFEKQTVRLKHTLDKYQRKKFTKGRKDTVIQVPEVVMTLLSEWKSVQADQLLKLKIKQTLDQYLFTYTKPSGEVNCPVHADYLNYRINSIKRRHPDLVHLSPHKLRHTYATIARQGGADMNQISNALTHSDISTTKIYVNTPDIVDKAVFEAFQRGLNKCD</sequence>
<gene>
    <name evidence="5" type="ORF">SMG_02935</name>
</gene>
<evidence type="ECO:0000313" key="5">
    <source>
        <dbReference type="EMBL" id="EOG21766.1"/>
    </source>
</evidence>
<dbReference type="Pfam" id="PF00589">
    <property type="entry name" value="Phage_integrase"/>
    <property type="match status" value="1"/>
</dbReference>
<dbReference type="GO" id="GO:0015074">
    <property type="term" value="P:DNA integration"/>
    <property type="evidence" value="ECO:0007669"/>
    <property type="project" value="InterPro"/>
</dbReference>
<proteinExistence type="inferred from homology"/>
<dbReference type="CDD" id="cd01189">
    <property type="entry name" value="INT_ICEBs1_C_like"/>
    <property type="match status" value="1"/>
</dbReference>
<dbReference type="Proteomes" id="UP000013834">
    <property type="component" value="Unassembled WGS sequence"/>
</dbReference>
<evidence type="ECO:0000259" key="4">
    <source>
        <dbReference type="PROSITE" id="PS51898"/>
    </source>
</evidence>
<dbReference type="PROSITE" id="PS51898">
    <property type="entry name" value="TYR_RECOMBINASE"/>
    <property type="match status" value="1"/>
</dbReference>
<dbReference type="InterPro" id="IPR010998">
    <property type="entry name" value="Integrase_recombinase_N"/>
</dbReference>
<dbReference type="InterPro" id="IPR011010">
    <property type="entry name" value="DNA_brk_join_enz"/>
</dbReference>
<dbReference type="RefSeq" id="WP_010729268.1">
    <property type="nucleotide sequence ID" value="NZ_KB948138.1"/>
</dbReference>
<dbReference type="GO" id="GO:0003677">
    <property type="term" value="F:DNA binding"/>
    <property type="evidence" value="ECO:0007669"/>
    <property type="project" value="UniProtKB-KW"/>
</dbReference>
<dbReference type="SUPFAM" id="SSF56349">
    <property type="entry name" value="DNA breaking-rejoining enzymes"/>
    <property type="match status" value="1"/>
</dbReference>
<dbReference type="EMBL" id="AIVF01000064">
    <property type="protein sequence ID" value="EOG21766.1"/>
    <property type="molecule type" value="Genomic_DNA"/>
</dbReference>
<evidence type="ECO:0000256" key="3">
    <source>
        <dbReference type="ARBA" id="ARBA00023172"/>
    </source>
</evidence>
<keyword evidence="2" id="KW-0238">DNA-binding</keyword>
<evidence type="ECO:0000256" key="2">
    <source>
        <dbReference type="ARBA" id="ARBA00023125"/>
    </source>
</evidence>
<dbReference type="Gene3D" id="1.10.150.130">
    <property type="match status" value="1"/>
</dbReference>
<feature type="domain" description="Tyr recombinase" evidence="4">
    <location>
        <begin position="192"/>
        <end position="398"/>
    </location>
</feature>
<dbReference type="InterPro" id="IPR050090">
    <property type="entry name" value="Tyrosine_recombinase_XerCD"/>
</dbReference>
<dbReference type="InterPro" id="IPR013762">
    <property type="entry name" value="Integrase-like_cat_sf"/>
</dbReference>
<keyword evidence="3" id="KW-0233">DNA recombination</keyword>
<dbReference type="PANTHER" id="PTHR30349:SF64">
    <property type="entry name" value="PROPHAGE INTEGRASE INTD-RELATED"/>
    <property type="match status" value="1"/>
</dbReference>
<dbReference type="PANTHER" id="PTHR30349">
    <property type="entry name" value="PHAGE INTEGRASE-RELATED"/>
    <property type="match status" value="1"/>
</dbReference>
<evidence type="ECO:0000256" key="1">
    <source>
        <dbReference type="ARBA" id="ARBA00008857"/>
    </source>
</evidence>
<dbReference type="AlphaFoldDB" id="A0A829EVW1"/>
<comment type="caution">
    <text evidence="5">The sequence shown here is derived from an EMBL/GenBank/DDBJ whole genome shotgun (WGS) entry which is preliminary data.</text>
</comment>
<dbReference type="GO" id="GO:0006310">
    <property type="term" value="P:DNA recombination"/>
    <property type="evidence" value="ECO:0007669"/>
    <property type="project" value="UniProtKB-KW"/>
</dbReference>
<organism evidence="5 6">
    <name type="scientific">Enterococcus faecium EnGen0180</name>
    <dbReference type="NCBI Taxonomy" id="1157475"/>
    <lineage>
        <taxon>Bacteria</taxon>
        <taxon>Bacillati</taxon>
        <taxon>Bacillota</taxon>
        <taxon>Bacilli</taxon>
        <taxon>Lactobacillales</taxon>
        <taxon>Enterococcaceae</taxon>
        <taxon>Enterococcus</taxon>
    </lineage>
</organism>
<dbReference type="InterPro" id="IPR002104">
    <property type="entry name" value="Integrase_catalytic"/>
</dbReference>
<evidence type="ECO:0000313" key="6">
    <source>
        <dbReference type="Proteomes" id="UP000013834"/>
    </source>
</evidence>
<comment type="similarity">
    <text evidence="1">Belongs to the 'phage' integrase family.</text>
</comment>
<accession>A0A829EVW1</accession>
<dbReference type="GeneID" id="66455652"/>